<evidence type="ECO:0008006" key="9">
    <source>
        <dbReference type="Google" id="ProtNLM"/>
    </source>
</evidence>
<comment type="subcellular location">
    <subcellularLocation>
        <location evidence="1">Cell membrane</location>
        <topology evidence="1">Multi-pass membrane protein</topology>
    </subcellularLocation>
</comment>
<dbReference type="InterPro" id="IPR044669">
    <property type="entry name" value="YneE/VCCN1/2-like"/>
</dbReference>
<reference evidence="8" key="1">
    <citation type="submission" date="2021-01" db="EMBL/GenBank/DDBJ databases">
        <authorList>
            <person name="Corre E."/>
            <person name="Pelletier E."/>
            <person name="Niang G."/>
            <person name="Scheremetjew M."/>
            <person name="Finn R."/>
            <person name="Kale V."/>
            <person name="Holt S."/>
            <person name="Cochrane G."/>
            <person name="Meng A."/>
            <person name="Brown T."/>
            <person name="Cohen L."/>
        </authorList>
    </citation>
    <scope>NUCLEOTIDE SEQUENCE</scope>
    <source>
        <strain evidence="8">CCMP1374</strain>
    </source>
</reference>
<evidence type="ECO:0000256" key="1">
    <source>
        <dbReference type="ARBA" id="ARBA00004651"/>
    </source>
</evidence>
<sequence>MLHLWGDAHAPRGRPRGREAAFSAMVEGVFADPSTLATMTAAKHRPLALIEHAQAALHEALGPGGTDVKHESPLEAIVFQRLLDSIQGLGVPLGGCERIQGTPLPYVYVAHLRSFLIVVLCAVPFLFACEWQWATIPLSLLVAVALLGIEAASVECERPFSSSPSKNHHDLERFAVLLSTEVSHMLQRAEARAAAGAQQSGRERAACMEGGAGTGAPAPRVWVAKCT</sequence>
<dbReference type="GO" id="GO:0005254">
    <property type="term" value="F:chloride channel activity"/>
    <property type="evidence" value="ECO:0007669"/>
    <property type="project" value="InterPro"/>
</dbReference>
<keyword evidence="6" id="KW-0406">Ion transport</keyword>
<keyword evidence="4" id="KW-0812">Transmembrane</keyword>
<dbReference type="AlphaFoldDB" id="A0A7S0I1N7"/>
<evidence type="ECO:0000256" key="3">
    <source>
        <dbReference type="ARBA" id="ARBA00022475"/>
    </source>
</evidence>
<keyword evidence="3" id="KW-1003">Cell membrane</keyword>
<evidence type="ECO:0000256" key="2">
    <source>
        <dbReference type="ARBA" id="ARBA00022448"/>
    </source>
</evidence>
<evidence type="ECO:0000256" key="7">
    <source>
        <dbReference type="ARBA" id="ARBA00023136"/>
    </source>
</evidence>
<gene>
    <name evidence="8" type="ORF">PANT1444_LOCUS19415</name>
</gene>
<keyword evidence="2" id="KW-0813">Transport</keyword>
<protein>
    <recommendedName>
        <fullName evidence="9">Bestrophin homolog</fullName>
    </recommendedName>
</protein>
<keyword evidence="7" id="KW-0472">Membrane</keyword>
<dbReference type="PANTHER" id="PTHR33281">
    <property type="entry name" value="UPF0187 PROTEIN YNEE"/>
    <property type="match status" value="1"/>
</dbReference>
<accession>A0A7S0I1N7</accession>
<dbReference type="GO" id="GO:0005886">
    <property type="term" value="C:plasma membrane"/>
    <property type="evidence" value="ECO:0007669"/>
    <property type="project" value="UniProtKB-SubCell"/>
</dbReference>
<evidence type="ECO:0000256" key="6">
    <source>
        <dbReference type="ARBA" id="ARBA00023065"/>
    </source>
</evidence>
<name>A0A7S0I1N7_9EUKA</name>
<evidence type="ECO:0000256" key="5">
    <source>
        <dbReference type="ARBA" id="ARBA00022989"/>
    </source>
</evidence>
<proteinExistence type="predicted"/>
<dbReference type="EMBL" id="HBEP01034292">
    <property type="protein sequence ID" value="CAD8508358.1"/>
    <property type="molecule type" value="Transcribed_RNA"/>
</dbReference>
<evidence type="ECO:0000256" key="4">
    <source>
        <dbReference type="ARBA" id="ARBA00022692"/>
    </source>
</evidence>
<evidence type="ECO:0000313" key="8">
    <source>
        <dbReference type="EMBL" id="CAD8508358.1"/>
    </source>
</evidence>
<keyword evidence="5" id="KW-1133">Transmembrane helix</keyword>
<dbReference type="PANTHER" id="PTHR33281:SF19">
    <property type="entry name" value="VOLTAGE-DEPENDENT ANION CHANNEL-FORMING PROTEIN YNEE"/>
    <property type="match status" value="1"/>
</dbReference>
<dbReference type="Pfam" id="PF25539">
    <property type="entry name" value="Bestrophin_2"/>
    <property type="match status" value="1"/>
</dbReference>
<organism evidence="8">
    <name type="scientific">Phaeocystis antarctica</name>
    <dbReference type="NCBI Taxonomy" id="33657"/>
    <lineage>
        <taxon>Eukaryota</taxon>
        <taxon>Haptista</taxon>
        <taxon>Haptophyta</taxon>
        <taxon>Prymnesiophyceae</taxon>
        <taxon>Phaeocystales</taxon>
        <taxon>Phaeocystaceae</taxon>
        <taxon>Phaeocystis</taxon>
    </lineage>
</organism>